<name>A0A7W4LQT1_9GAMM</name>
<sequence>MSKPTEQRYPSGPVRVGEQKSGSPRQPFYKAKEVIHDPVPAPANEAGKPPLRAARGDDDLMSQEPKKS</sequence>
<dbReference type="AlphaFoldDB" id="A0A7W4LQT1"/>
<dbReference type="Proteomes" id="UP000542720">
    <property type="component" value="Unassembled WGS sequence"/>
</dbReference>
<organism evidence="2 3">
    <name type="scientific">Aquipseudomonas ullengensis</name>
    <dbReference type="NCBI Taxonomy" id="2759166"/>
    <lineage>
        <taxon>Bacteria</taxon>
        <taxon>Pseudomonadati</taxon>
        <taxon>Pseudomonadota</taxon>
        <taxon>Gammaproteobacteria</taxon>
        <taxon>Pseudomonadales</taxon>
        <taxon>Pseudomonadaceae</taxon>
        <taxon>Aquipseudomonas</taxon>
    </lineage>
</organism>
<evidence type="ECO:0000313" key="3">
    <source>
        <dbReference type="Proteomes" id="UP000542720"/>
    </source>
</evidence>
<feature type="region of interest" description="Disordered" evidence="1">
    <location>
        <begin position="1"/>
        <end position="68"/>
    </location>
</feature>
<gene>
    <name evidence="2" type="ORF">H3H51_20935</name>
</gene>
<evidence type="ECO:0000313" key="2">
    <source>
        <dbReference type="EMBL" id="MBB2497495.1"/>
    </source>
</evidence>
<accession>A0A7W4LQT1</accession>
<evidence type="ECO:0000256" key="1">
    <source>
        <dbReference type="SAM" id="MobiDB-lite"/>
    </source>
</evidence>
<reference evidence="2 3" key="1">
    <citation type="submission" date="2020-08" db="EMBL/GenBank/DDBJ databases">
        <authorList>
            <person name="Kim C.M."/>
        </authorList>
    </citation>
    <scope>NUCLEOTIDE SEQUENCE [LARGE SCALE GENOMIC DNA]</scope>
    <source>
        <strain evidence="2 3">UL070</strain>
    </source>
</reference>
<keyword evidence="3" id="KW-1185">Reference proteome</keyword>
<dbReference type="RefSeq" id="WP_183091029.1">
    <property type="nucleotide sequence ID" value="NZ_JACJUD010000010.1"/>
</dbReference>
<feature type="compositionally biased region" description="Basic and acidic residues" evidence="1">
    <location>
        <begin position="54"/>
        <end position="68"/>
    </location>
</feature>
<protein>
    <submittedName>
        <fullName evidence="2">Uncharacterized protein</fullName>
    </submittedName>
</protein>
<proteinExistence type="predicted"/>
<comment type="caution">
    <text evidence="2">The sequence shown here is derived from an EMBL/GenBank/DDBJ whole genome shotgun (WGS) entry which is preliminary data.</text>
</comment>
<dbReference type="EMBL" id="JACJUD010000010">
    <property type="protein sequence ID" value="MBB2497495.1"/>
    <property type="molecule type" value="Genomic_DNA"/>
</dbReference>